<dbReference type="RefSeq" id="XP_033657859.1">
    <property type="nucleotide sequence ID" value="XM_033793019.1"/>
</dbReference>
<keyword evidence="2" id="KW-1185">Reference proteome</keyword>
<dbReference type="AlphaFoldDB" id="A0A6A6JUL8"/>
<evidence type="ECO:0000313" key="2">
    <source>
        <dbReference type="Proteomes" id="UP000800097"/>
    </source>
</evidence>
<dbReference type="Proteomes" id="UP000800097">
    <property type="component" value="Unassembled WGS sequence"/>
</dbReference>
<gene>
    <name evidence="1" type="ORF">EI97DRAFT_118965</name>
</gene>
<accession>A0A6A6JUL8</accession>
<name>A0A6A6JUL8_WESOR</name>
<evidence type="ECO:0000313" key="1">
    <source>
        <dbReference type="EMBL" id="KAF2280321.1"/>
    </source>
</evidence>
<reference evidence="1" key="1">
    <citation type="journal article" date="2020" name="Stud. Mycol.">
        <title>101 Dothideomycetes genomes: a test case for predicting lifestyles and emergence of pathogens.</title>
        <authorList>
            <person name="Haridas S."/>
            <person name="Albert R."/>
            <person name="Binder M."/>
            <person name="Bloem J."/>
            <person name="Labutti K."/>
            <person name="Salamov A."/>
            <person name="Andreopoulos B."/>
            <person name="Baker S."/>
            <person name="Barry K."/>
            <person name="Bills G."/>
            <person name="Bluhm B."/>
            <person name="Cannon C."/>
            <person name="Castanera R."/>
            <person name="Culley D."/>
            <person name="Daum C."/>
            <person name="Ezra D."/>
            <person name="Gonzalez J."/>
            <person name="Henrissat B."/>
            <person name="Kuo A."/>
            <person name="Liang C."/>
            <person name="Lipzen A."/>
            <person name="Lutzoni F."/>
            <person name="Magnuson J."/>
            <person name="Mondo S."/>
            <person name="Nolan M."/>
            <person name="Ohm R."/>
            <person name="Pangilinan J."/>
            <person name="Park H.-J."/>
            <person name="Ramirez L."/>
            <person name="Alfaro M."/>
            <person name="Sun H."/>
            <person name="Tritt A."/>
            <person name="Yoshinaga Y."/>
            <person name="Zwiers L.-H."/>
            <person name="Turgeon B."/>
            <person name="Goodwin S."/>
            <person name="Spatafora J."/>
            <person name="Crous P."/>
            <person name="Grigoriev I."/>
        </authorList>
    </citation>
    <scope>NUCLEOTIDE SEQUENCE</scope>
    <source>
        <strain evidence="1">CBS 379.55</strain>
    </source>
</reference>
<sequence length="213" mass="22585">MRLADGVMTKTGDRQAIAGDTNGVVPRMPHIPCPGGVPNNLQMCRDSQARSHGKVGGKKREAAGPTRILRGCSRTGPTKPVAQENRACGTPPLVDSWPAACVLARVAPWSFDPHRLGGHYWPCSTAQPPARPQRSESLTVSSLPAIRGRWVAGAVAGKCIHAECDGDTSAAAGQPKQMLPAPLVSAERGQRRSCSRDSGIPDCRRQLMEAQIA</sequence>
<dbReference type="GeneID" id="54546194"/>
<protein>
    <submittedName>
        <fullName evidence="1">Uncharacterized protein</fullName>
    </submittedName>
</protein>
<proteinExistence type="predicted"/>
<organism evidence="1 2">
    <name type="scientific">Westerdykella ornata</name>
    <dbReference type="NCBI Taxonomy" id="318751"/>
    <lineage>
        <taxon>Eukaryota</taxon>
        <taxon>Fungi</taxon>
        <taxon>Dikarya</taxon>
        <taxon>Ascomycota</taxon>
        <taxon>Pezizomycotina</taxon>
        <taxon>Dothideomycetes</taxon>
        <taxon>Pleosporomycetidae</taxon>
        <taxon>Pleosporales</taxon>
        <taxon>Sporormiaceae</taxon>
        <taxon>Westerdykella</taxon>
    </lineage>
</organism>
<dbReference type="EMBL" id="ML986485">
    <property type="protein sequence ID" value="KAF2280321.1"/>
    <property type="molecule type" value="Genomic_DNA"/>
</dbReference>